<protein>
    <submittedName>
        <fullName evidence="1">Uncharacterized protein</fullName>
    </submittedName>
</protein>
<dbReference type="AlphaFoldDB" id="A0A0A9B389"/>
<evidence type="ECO:0000313" key="1">
    <source>
        <dbReference type="EMBL" id="JAD58474.1"/>
    </source>
</evidence>
<name>A0A0A9B389_ARUDO</name>
<accession>A0A0A9B389</accession>
<organism evidence="1">
    <name type="scientific">Arundo donax</name>
    <name type="common">Giant reed</name>
    <name type="synonym">Donax arundinaceus</name>
    <dbReference type="NCBI Taxonomy" id="35708"/>
    <lineage>
        <taxon>Eukaryota</taxon>
        <taxon>Viridiplantae</taxon>
        <taxon>Streptophyta</taxon>
        <taxon>Embryophyta</taxon>
        <taxon>Tracheophyta</taxon>
        <taxon>Spermatophyta</taxon>
        <taxon>Magnoliopsida</taxon>
        <taxon>Liliopsida</taxon>
        <taxon>Poales</taxon>
        <taxon>Poaceae</taxon>
        <taxon>PACMAD clade</taxon>
        <taxon>Arundinoideae</taxon>
        <taxon>Arundineae</taxon>
        <taxon>Arundo</taxon>
    </lineage>
</organism>
<sequence length="21" mass="2257">MTFSISMVLDSIQASVTDVLV</sequence>
<reference evidence="1" key="1">
    <citation type="submission" date="2014-09" db="EMBL/GenBank/DDBJ databases">
        <authorList>
            <person name="Magalhaes I.L.F."/>
            <person name="Oliveira U."/>
            <person name="Santos F.R."/>
            <person name="Vidigal T.H.D.A."/>
            <person name="Brescovit A.D."/>
            <person name="Santos A.J."/>
        </authorList>
    </citation>
    <scope>NUCLEOTIDE SEQUENCE</scope>
    <source>
        <tissue evidence="1">Shoot tissue taken approximately 20 cm above the soil surface</tissue>
    </source>
</reference>
<dbReference type="EMBL" id="GBRH01239421">
    <property type="protein sequence ID" value="JAD58474.1"/>
    <property type="molecule type" value="Transcribed_RNA"/>
</dbReference>
<proteinExistence type="predicted"/>
<reference evidence="1" key="2">
    <citation type="journal article" date="2015" name="Data Brief">
        <title>Shoot transcriptome of the giant reed, Arundo donax.</title>
        <authorList>
            <person name="Barrero R.A."/>
            <person name="Guerrero F.D."/>
            <person name="Moolhuijzen P."/>
            <person name="Goolsby J.A."/>
            <person name="Tidwell J."/>
            <person name="Bellgard S.E."/>
            <person name="Bellgard M.I."/>
        </authorList>
    </citation>
    <scope>NUCLEOTIDE SEQUENCE</scope>
    <source>
        <tissue evidence="1">Shoot tissue taken approximately 20 cm above the soil surface</tissue>
    </source>
</reference>